<feature type="compositionally biased region" description="Basic and acidic residues" evidence="1">
    <location>
        <begin position="121"/>
        <end position="131"/>
    </location>
</feature>
<evidence type="ECO:0000313" key="2">
    <source>
        <dbReference type="EMBL" id="TWW76050.1"/>
    </source>
</evidence>
<gene>
    <name evidence="2" type="ORF">D4764_13G0007120</name>
</gene>
<comment type="caution">
    <text evidence="2">The sequence shown here is derived from an EMBL/GenBank/DDBJ whole genome shotgun (WGS) entry which is preliminary data.</text>
</comment>
<keyword evidence="3" id="KW-1185">Reference proteome</keyword>
<dbReference type="AlphaFoldDB" id="A0A5C6PCU0"/>
<reference evidence="2 3" key="1">
    <citation type="submission" date="2019-04" db="EMBL/GenBank/DDBJ databases">
        <title>Chromosome genome assembly for Takifugu flavidus.</title>
        <authorList>
            <person name="Xiao S."/>
        </authorList>
    </citation>
    <scope>NUCLEOTIDE SEQUENCE [LARGE SCALE GENOMIC DNA]</scope>
    <source>
        <strain evidence="2">HTHZ2018</strain>
        <tissue evidence="2">Muscle</tissue>
    </source>
</reference>
<feature type="compositionally biased region" description="Basic and acidic residues" evidence="1">
    <location>
        <begin position="67"/>
        <end position="78"/>
    </location>
</feature>
<sequence>MFQAYQAWLNQAVADRSLQRSRPRQLAAPEPTEKKVADGCVATQRRSDAKRLCERRRGSGTNSQCLHQERPMEPEKQNLKSVDPNKAAFCFPGSRLVSLGGPQHHPSSGPRSGIQGWIRIDVPDTTRKRAR</sequence>
<protein>
    <submittedName>
        <fullName evidence="2">Uncharacterized protein</fullName>
    </submittedName>
</protein>
<evidence type="ECO:0000313" key="3">
    <source>
        <dbReference type="Proteomes" id="UP000324091"/>
    </source>
</evidence>
<dbReference type="Proteomes" id="UP000324091">
    <property type="component" value="Chromosome 13"/>
</dbReference>
<feature type="region of interest" description="Disordered" evidence="1">
    <location>
        <begin position="100"/>
        <end position="131"/>
    </location>
</feature>
<dbReference type="EMBL" id="RHFK02000005">
    <property type="protein sequence ID" value="TWW76050.1"/>
    <property type="molecule type" value="Genomic_DNA"/>
</dbReference>
<feature type="region of interest" description="Disordered" evidence="1">
    <location>
        <begin position="16"/>
        <end position="81"/>
    </location>
</feature>
<name>A0A5C6PCU0_9TELE</name>
<accession>A0A5C6PCU0</accession>
<feature type="compositionally biased region" description="Basic and acidic residues" evidence="1">
    <location>
        <begin position="45"/>
        <end position="57"/>
    </location>
</feature>
<evidence type="ECO:0000256" key="1">
    <source>
        <dbReference type="SAM" id="MobiDB-lite"/>
    </source>
</evidence>
<proteinExistence type="predicted"/>
<organism evidence="2 3">
    <name type="scientific">Takifugu flavidus</name>
    <name type="common">sansaifugu</name>
    <dbReference type="NCBI Taxonomy" id="433684"/>
    <lineage>
        <taxon>Eukaryota</taxon>
        <taxon>Metazoa</taxon>
        <taxon>Chordata</taxon>
        <taxon>Craniata</taxon>
        <taxon>Vertebrata</taxon>
        <taxon>Euteleostomi</taxon>
        <taxon>Actinopterygii</taxon>
        <taxon>Neopterygii</taxon>
        <taxon>Teleostei</taxon>
        <taxon>Neoteleostei</taxon>
        <taxon>Acanthomorphata</taxon>
        <taxon>Eupercaria</taxon>
        <taxon>Tetraodontiformes</taxon>
        <taxon>Tetradontoidea</taxon>
        <taxon>Tetraodontidae</taxon>
        <taxon>Takifugu</taxon>
    </lineage>
</organism>